<evidence type="ECO:0000256" key="5">
    <source>
        <dbReference type="ARBA" id="ARBA00022701"/>
    </source>
</evidence>
<organism evidence="12 13">
    <name type="scientific">Myotis lucifugus</name>
    <name type="common">Little brown bat</name>
    <dbReference type="NCBI Taxonomy" id="59463"/>
    <lineage>
        <taxon>Eukaryota</taxon>
        <taxon>Metazoa</taxon>
        <taxon>Chordata</taxon>
        <taxon>Craniata</taxon>
        <taxon>Vertebrata</taxon>
        <taxon>Euteleostomi</taxon>
        <taxon>Mammalia</taxon>
        <taxon>Eutheria</taxon>
        <taxon>Laurasiatheria</taxon>
        <taxon>Chiroptera</taxon>
        <taxon>Yangochiroptera</taxon>
        <taxon>Vespertilionidae</taxon>
        <taxon>Myotis</taxon>
    </lineage>
</organism>
<dbReference type="GO" id="GO:0016787">
    <property type="term" value="F:hydrolase activity"/>
    <property type="evidence" value="ECO:0007669"/>
    <property type="project" value="UniProtKB-KW"/>
</dbReference>
<keyword evidence="13" id="KW-1185">Reference proteome</keyword>
<comment type="similarity">
    <text evidence="3">Belongs to the tubulin family.</text>
</comment>
<dbReference type="PANTHER" id="PTHR11588">
    <property type="entry name" value="TUBULIN"/>
    <property type="match status" value="1"/>
</dbReference>
<evidence type="ECO:0000256" key="9">
    <source>
        <dbReference type="ARBA" id="ARBA00023212"/>
    </source>
</evidence>
<dbReference type="Gene3D" id="3.40.50.1440">
    <property type="entry name" value="Tubulin/FtsZ, GTPase domain"/>
    <property type="match status" value="1"/>
</dbReference>
<evidence type="ECO:0000256" key="6">
    <source>
        <dbReference type="ARBA" id="ARBA00022741"/>
    </source>
</evidence>
<dbReference type="InterPro" id="IPR000217">
    <property type="entry name" value="Tubulin"/>
</dbReference>
<feature type="domain" description="Tubulin/FtsZ GTPase" evidence="11">
    <location>
        <begin position="48"/>
        <end position="195"/>
    </location>
</feature>
<dbReference type="PRINTS" id="PR01162">
    <property type="entry name" value="ALPHATUBULIN"/>
</dbReference>
<evidence type="ECO:0000256" key="10">
    <source>
        <dbReference type="ARBA" id="ARBA00049117"/>
    </source>
</evidence>
<comment type="catalytic activity">
    <reaction evidence="10">
        <text>GTP + H2O = GDP + phosphate + H(+)</text>
        <dbReference type="Rhea" id="RHEA:19669"/>
        <dbReference type="ChEBI" id="CHEBI:15377"/>
        <dbReference type="ChEBI" id="CHEBI:15378"/>
        <dbReference type="ChEBI" id="CHEBI:37565"/>
        <dbReference type="ChEBI" id="CHEBI:43474"/>
        <dbReference type="ChEBI" id="CHEBI:58189"/>
    </reaction>
    <physiologicalReaction direction="left-to-right" evidence="10">
        <dbReference type="Rhea" id="RHEA:19670"/>
    </physiologicalReaction>
</comment>
<evidence type="ECO:0000256" key="4">
    <source>
        <dbReference type="ARBA" id="ARBA00022490"/>
    </source>
</evidence>
<dbReference type="PRINTS" id="PR01161">
    <property type="entry name" value="TUBULIN"/>
</dbReference>
<comment type="cofactor">
    <cofactor evidence="1">
        <name>Mg(2+)</name>
        <dbReference type="ChEBI" id="CHEBI:18420"/>
    </cofactor>
</comment>
<protein>
    <recommendedName>
        <fullName evidence="11">Tubulin/FtsZ GTPase domain-containing protein</fullName>
    </recommendedName>
</protein>
<dbReference type="OMA" id="TTSSCWW"/>
<sequence>HGECIFIHIGQAGVQIGNACWEPYCLEYGIQPDVQPSDKTIGRGDDSFNIFFSETDTDKHVPRAVLVGLEPRVIDEVHTGPYRQLFHPEQLVTGKEDAANNYACGCYTIGKEIIGLVLDQIQKPADQCTGLQGFVVFHSFGGTGSGFTSLLMGCLQGKKSKLEFSTYIALQVSTDAGRNFHIECPTYTNLNHLITR</sequence>
<keyword evidence="5" id="KW-0493">Microtubule</keyword>
<dbReference type="Pfam" id="PF00091">
    <property type="entry name" value="Tubulin"/>
    <property type="match status" value="1"/>
</dbReference>
<keyword evidence="4" id="KW-0963">Cytoplasm</keyword>
<dbReference type="GO" id="GO:0005200">
    <property type="term" value="F:structural constituent of cytoskeleton"/>
    <property type="evidence" value="ECO:0007669"/>
    <property type="project" value="InterPro"/>
</dbReference>
<evidence type="ECO:0000256" key="1">
    <source>
        <dbReference type="ARBA" id="ARBA00001946"/>
    </source>
</evidence>
<dbReference type="GO" id="GO:0005525">
    <property type="term" value="F:GTP binding"/>
    <property type="evidence" value="ECO:0007669"/>
    <property type="project" value="UniProtKB-KW"/>
</dbReference>
<dbReference type="eggNOG" id="KOG1376">
    <property type="taxonomic scope" value="Eukaryota"/>
</dbReference>
<reference evidence="12 13" key="1">
    <citation type="journal article" date="2011" name="Nature">
        <title>A high-resolution map of human evolutionary constraint using 29 mammals.</title>
        <authorList>
            <person name="Lindblad-Toh K."/>
            <person name="Garber M."/>
            <person name="Zuk O."/>
            <person name="Lin M.F."/>
            <person name="Parker B.J."/>
            <person name="Washietl S."/>
            <person name="Kheradpour P."/>
            <person name="Ernst J."/>
            <person name="Jordan G."/>
            <person name="Mauceli E."/>
            <person name="Ward L.D."/>
            <person name="Lowe C.B."/>
            <person name="Holloway A.K."/>
            <person name="Clamp M."/>
            <person name="Gnerre S."/>
            <person name="Alfoldi J."/>
            <person name="Beal K."/>
            <person name="Chang J."/>
            <person name="Clawson H."/>
            <person name="Cuff J."/>
            <person name="Di Palma F."/>
            <person name="Fitzgerald S."/>
            <person name="Flicek P."/>
            <person name="Guttman M."/>
            <person name="Hubisz M.J."/>
            <person name="Jaffe D.B."/>
            <person name="Jungreis I."/>
            <person name="Kent W.J."/>
            <person name="Kostka D."/>
            <person name="Lara M."/>
            <person name="Martins A.L."/>
            <person name="Massingham T."/>
            <person name="Moltke I."/>
            <person name="Raney B.J."/>
            <person name="Rasmussen M.D."/>
            <person name="Robinson J."/>
            <person name="Stark A."/>
            <person name="Vilella A.J."/>
            <person name="Wen J."/>
            <person name="Xie X."/>
            <person name="Zody M.C."/>
            <person name="Baldwin J."/>
            <person name="Bloom T."/>
            <person name="Chin C.W."/>
            <person name="Heiman D."/>
            <person name="Nicol R."/>
            <person name="Nusbaum C."/>
            <person name="Young S."/>
            <person name="Wilkinson J."/>
            <person name="Worley K.C."/>
            <person name="Kovar C.L."/>
            <person name="Muzny D.M."/>
            <person name="Gibbs R.A."/>
            <person name="Cree A."/>
            <person name="Dihn H.H."/>
            <person name="Fowler G."/>
            <person name="Jhangiani S."/>
            <person name="Joshi V."/>
            <person name="Lee S."/>
            <person name="Lewis L.R."/>
            <person name="Nazareth L.V."/>
            <person name="Okwuonu G."/>
            <person name="Santibanez J."/>
            <person name="Warren W.C."/>
            <person name="Mardis E.R."/>
            <person name="Weinstock G.M."/>
            <person name="Wilson R.K."/>
            <person name="Delehaunty K."/>
            <person name="Dooling D."/>
            <person name="Fronik C."/>
            <person name="Fulton L."/>
            <person name="Fulton B."/>
            <person name="Graves T."/>
            <person name="Minx P."/>
            <person name="Sodergren E."/>
            <person name="Birney E."/>
            <person name="Margulies E.H."/>
            <person name="Herrero J."/>
            <person name="Green E.D."/>
            <person name="Haussler D."/>
            <person name="Siepel A."/>
            <person name="Goldman N."/>
            <person name="Pollard K.S."/>
            <person name="Pedersen J.S."/>
            <person name="Lander E.S."/>
            <person name="Kellis M."/>
        </authorList>
    </citation>
    <scope>NUCLEOTIDE SEQUENCE [LARGE SCALE GENOMIC DNA]</scope>
</reference>
<keyword evidence="8" id="KW-0342">GTP-binding</keyword>
<evidence type="ECO:0000256" key="3">
    <source>
        <dbReference type="ARBA" id="ARBA00009636"/>
    </source>
</evidence>
<dbReference type="GO" id="GO:0007017">
    <property type="term" value="P:microtubule-based process"/>
    <property type="evidence" value="ECO:0007669"/>
    <property type="project" value="InterPro"/>
</dbReference>
<dbReference type="InterPro" id="IPR036525">
    <property type="entry name" value="Tubulin/FtsZ_GTPase_sf"/>
</dbReference>
<keyword evidence="7" id="KW-0378">Hydrolase</keyword>
<dbReference type="GO" id="GO:0005874">
    <property type="term" value="C:microtubule"/>
    <property type="evidence" value="ECO:0007669"/>
    <property type="project" value="UniProtKB-KW"/>
</dbReference>
<reference evidence="12" key="2">
    <citation type="submission" date="2025-08" db="UniProtKB">
        <authorList>
            <consortium name="Ensembl"/>
        </authorList>
    </citation>
    <scope>IDENTIFICATION</scope>
</reference>
<evidence type="ECO:0000313" key="13">
    <source>
        <dbReference type="Proteomes" id="UP000001074"/>
    </source>
</evidence>
<dbReference type="STRING" id="59463.ENSMLUP00000021740"/>
<accession>G1QDF7</accession>
<dbReference type="InParanoid" id="G1QDF7"/>
<dbReference type="Ensembl" id="ENSMLUT00000025566.1">
    <property type="protein sequence ID" value="ENSMLUP00000021740.1"/>
    <property type="gene ID" value="ENSMLUG00000024060.1"/>
</dbReference>
<dbReference type="InterPro" id="IPR002452">
    <property type="entry name" value="Alpha_tubulin"/>
</dbReference>
<proteinExistence type="inferred from homology"/>
<comment type="subcellular location">
    <subcellularLocation>
        <location evidence="2">Cytoplasm</location>
        <location evidence="2">Cytoskeleton</location>
    </subcellularLocation>
</comment>
<name>G1QDF7_MYOLU</name>
<dbReference type="AlphaFoldDB" id="G1QDF7"/>
<dbReference type="InterPro" id="IPR003008">
    <property type="entry name" value="Tubulin_FtsZ_GTPase"/>
</dbReference>
<evidence type="ECO:0000313" key="12">
    <source>
        <dbReference type="Ensembl" id="ENSMLUP00000021740.1"/>
    </source>
</evidence>
<evidence type="ECO:0000259" key="11">
    <source>
        <dbReference type="SMART" id="SM00864"/>
    </source>
</evidence>
<evidence type="ECO:0000256" key="8">
    <source>
        <dbReference type="ARBA" id="ARBA00023134"/>
    </source>
</evidence>
<dbReference type="EMBL" id="AAPE02028284">
    <property type="status" value="NOT_ANNOTATED_CDS"/>
    <property type="molecule type" value="Genomic_DNA"/>
</dbReference>
<dbReference type="Proteomes" id="UP000001074">
    <property type="component" value="Unassembled WGS sequence"/>
</dbReference>
<keyword evidence="6" id="KW-0547">Nucleotide-binding</keyword>
<evidence type="ECO:0000256" key="7">
    <source>
        <dbReference type="ARBA" id="ARBA00022801"/>
    </source>
</evidence>
<keyword evidence="9" id="KW-0206">Cytoskeleton</keyword>
<reference evidence="12" key="3">
    <citation type="submission" date="2025-09" db="UniProtKB">
        <authorList>
            <consortium name="Ensembl"/>
        </authorList>
    </citation>
    <scope>IDENTIFICATION</scope>
</reference>
<dbReference type="HOGENOM" id="CLU_015718_4_5_1"/>
<dbReference type="GeneTree" id="ENSGT00940000154457"/>
<dbReference type="SUPFAM" id="SSF52490">
    <property type="entry name" value="Tubulin nucleotide-binding domain-like"/>
    <property type="match status" value="1"/>
</dbReference>
<evidence type="ECO:0000256" key="2">
    <source>
        <dbReference type="ARBA" id="ARBA00004245"/>
    </source>
</evidence>
<dbReference type="SMART" id="SM00864">
    <property type="entry name" value="Tubulin"/>
    <property type="match status" value="1"/>
</dbReference>